<feature type="transmembrane region" description="Helical" evidence="2">
    <location>
        <begin position="143"/>
        <end position="162"/>
    </location>
</feature>
<dbReference type="RefSeq" id="WP_051281649.1">
    <property type="nucleotide sequence ID" value="NZ_CP013126.1"/>
</dbReference>
<dbReference type="Pfam" id="PF05656">
    <property type="entry name" value="DUF805"/>
    <property type="match status" value="1"/>
</dbReference>
<feature type="transmembrane region" description="Helical" evidence="2">
    <location>
        <begin position="104"/>
        <end position="131"/>
    </location>
</feature>
<evidence type="ECO:0000313" key="3">
    <source>
        <dbReference type="EMBL" id="AMS04306.1"/>
    </source>
</evidence>
<sequence>MSHQPWGNQPPEPWQHEQAYPYEQPYPQAGRQLGPYPQPDPYPQAPGPYPYQAPVTPYGTDGYPAYPGGPFLARARPSVGLGLAVKLFFRNYAVFNGRASRSEYWFATLFNGLVEIAFAIAMVVSGGFAFIQMIDNPDSEFGATLGVGFIAICLLYGLYGLATFVPSLSITVRRLHDSGRSGLLALLMLGTVIPYLSLVFSVVLIVLLAQRPDPTAWQRYDTGRLPAAD</sequence>
<proteinExistence type="predicted"/>
<dbReference type="PANTHER" id="PTHR34980">
    <property type="entry name" value="INNER MEMBRANE PROTEIN-RELATED-RELATED"/>
    <property type="match status" value="1"/>
</dbReference>
<dbReference type="InterPro" id="IPR008523">
    <property type="entry name" value="DUF805"/>
</dbReference>
<feature type="compositionally biased region" description="Pro residues" evidence="1">
    <location>
        <begin position="36"/>
        <end position="50"/>
    </location>
</feature>
<dbReference type="KEGG" id="aaci:ASQ49_11675"/>
<organism evidence="3 4">
    <name type="scientific">Acidipropionibacterium acidipropionici</name>
    <dbReference type="NCBI Taxonomy" id="1748"/>
    <lineage>
        <taxon>Bacteria</taxon>
        <taxon>Bacillati</taxon>
        <taxon>Actinomycetota</taxon>
        <taxon>Actinomycetes</taxon>
        <taxon>Propionibacteriales</taxon>
        <taxon>Propionibacteriaceae</taxon>
        <taxon>Acidipropionibacterium</taxon>
    </lineage>
</organism>
<dbReference type="GO" id="GO:0005886">
    <property type="term" value="C:plasma membrane"/>
    <property type="evidence" value="ECO:0007669"/>
    <property type="project" value="TreeGrafter"/>
</dbReference>
<keyword evidence="2" id="KW-0812">Transmembrane</keyword>
<dbReference type="EMBL" id="CP014352">
    <property type="protein sequence ID" value="AMS04306.1"/>
    <property type="molecule type" value="Genomic_DNA"/>
</dbReference>
<feature type="transmembrane region" description="Helical" evidence="2">
    <location>
        <begin position="183"/>
        <end position="209"/>
    </location>
</feature>
<dbReference type="PANTHER" id="PTHR34980:SF2">
    <property type="entry name" value="INNER MEMBRANE PROTEIN YHAH-RELATED"/>
    <property type="match status" value="1"/>
</dbReference>
<dbReference type="Proteomes" id="UP000075221">
    <property type="component" value="Chromosome"/>
</dbReference>
<keyword evidence="2" id="KW-1133">Transmembrane helix</keyword>
<dbReference type="AlphaFoldDB" id="A0AAC8YCG0"/>
<evidence type="ECO:0008006" key="5">
    <source>
        <dbReference type="Google" id="ProtNLM"/>
    </source>
</evidence>
<evidence type="ECO:0000256" key="2">
    <source>
        <dbReference type="SAM" id="Phobius"/>
    </source>
</evidence>
<accession>A0AAC8YCG0</accession>
<name>A0AAC8YCG0_9ACTN</name>
<dbReference type="GeneID" id="88085665"/>
<protein>
    <recommendedName>
        <fullName evidence="5">DUF805 domain-containing protein</fullName>
    </recommendedName>
</protein>
<reference evidence="3 4" key="1">
    <citation type="submission" date="2016-02" db="EMBL/GenBank/DDBJ databases">
        <title>Complete Genome Sequence of Propionibacterium acidipropionici ATCC 55737.</title>
        <authorList>
            <person name="Luna Flores C.H."/>
            <person name="Nielsen L.K."/>
            <person name="Marcellin E."/>
        </authorList>
    </citation>
    <scope>NUCLEOTIDE SEQUENCE [LARGE SCALE GENOMIC DNA]</scope>
    <source>
        <strain evidence="3 4">ATCC 55737</strain>
    </source>
</reference>
<evidence type="ECO:0000256" key="1">
    <source>
        <dbReference type="SAM" id="MobiDB-lite"/>
    </source>
</evidence>
<feature type="region of interest" description="Disordered" evidence="1">
    <location>
        <begin position="1"/>
        <end position="50"/>
    </location>
</feature>
<evidence type="ECO:0000313" key="4">
    <source>
        <dbReference type="Proteomes" id="UP000075221"/>
    </source>
</evidence>
<gene>
    <name evidence="3" type="ORF">AXH35_01210</name>
</gene>
<keyword evidence="2" id="KW-0472">Membrane</keyword>